<accession>A0A812PHI7</accession>
<dbReference type="Proteomes" id="UP000604046">
    <property type="component" value="Unassembled WGS sequence"/>
</dbReference>
<proteinExistence type="predicted"/>
<feature type="region of interest" description="Disordered" evidence="1">
    <location>
        <begin position="28"/>
        <end position="52"/>
    </location>
</feature>
<organism evidence="2 3">
    <name type="scientific">Symbiodinium natans</name>
    <dbReference type="NCBI Taxonomy" id="878477"/>
    <lineage>
        <taxon>Eukaryota</taxon>
        <taxon>Sar</taxon>
        <taxon>Alveolata</taxon>
        <taxon>Dinophyceae</taxon>
        <taxon>Suessiales</taxon>
        <taxon>Symbiodiniaceae</taxon>
        <taxon>Symbiodinium</taxon>
    </lineage>
</organism>
<evidence type="ECO:0000313" key="2">
    <source>
        <dbReference type="EMBL" id="CAE7334329.1"/>
    </source>
</evidence>
<dbReference type="AlphaFoldDB" id="A0A812PHI7"/>
<keyword evidence="3" id="KW-1185">Reference proteome</keyword>
<protein>
    <submittedName>
        <fullName evidence="2">Pif1 protein</fullName>
    </submittedName>
</protein>
<name>A0A812PHI7_9DINO</name>
<evidence type="ECO:0000313" key="3">
    <source>
        <dbReference type="Proteomes" id="UP000604046"/>
    </source>
</evidence>
<dbReference type="EMBL" id="CAJNDS010002113">
    <property type="protein sequence ID" value="CAE7334329.1"/>
    <property type="molecule type" value="Genomic_DNA"/>
</dbReference>
<evidence type="ECO:0000256" key="1">
    <source>
        <dbReference type="SAM" id="MobiDB-lite"/>
    </source>
</evidence>
<reference evidence="2" key="1">
    <citation type="submission" date="2021-02" db="EMBL/GenBank/DDBJ databases">
        <authorList>
            <person name="Dougan E. K."/>
            <person name="Rhodes N."/>
            <person name="Thang M."/>
            <person name="Chan C."/>
        </authorList>
    </citation>
    <scope>NUCLEOTIDE SEQUENCE</scope>
</reference>
<gene>
    <name evidence="2" type="primary">pif1</name>
    <name evidence="2" type="ORF">SNAT2548_LOCUS17486</name>
</gene>
<sequence length="181" mass="19950">MTFPFVDIYFEAWAASCLPDIFAPDCPGELQSQSPSRSHDAEEDRDGKKDHINWTARPMPGMPENIWFKQQKEVPSASPQESASKMPPWYGSHVEFCNRAGGPGAGRTEVVVAATDKALRSSERKNAPYVSPSRLLHFGLIIFDEISQIEAAVWAKLKVALGELQPALADEIPSQVALDLI</sequence>
<feature type="compositionally biased region" description="Basic and acidic residues" evidence="1">
    <location>
        <begin position="37"/>
        <end position="52"/>
    </location>
</feature>
<dbReference type="OrthoDB" id="10634204at2759"/>
<comment type="caution">
    <text evidence="2">The sequence shown here is derived from an EMBL/GenBank/DDBJ whole genome shotgun (WGS) entry which is preliminary data.</text>
</comment>